<feature type="transmembrane region" description="Helical" evidence="1">
    <location>
        <begin position="527"/>
        <end position="547"/>
    </location>
</feature>
<reference evidence="3" key="1">
    <citation type="submission" date="2024-02" db="UniProtKB">
        <authorList>
            <consortium name="WormBaseParasite"/>
        </authorList>
    </citation>
    <scope>IDENTIFICATION</scope>
</reference>
<keyword evidence="2" id="KW-1185">Reference proteome</keyword>
<name>A0AAF5I084_STRER</name>
<proteinExistence type="predicted"/>
<dbReference type="WBParaSite" id="TCONS_00006635.p1">
    <property type="protein sequence ID" value="TCONS_00006635.p1"/>
    <property type="gene ID" value="XLOC_004765"/>
</dbReference>
<accession>A0AAF5I084</accession>
<keyword evidence="1" id="KW-1133">Transmembrane helix</keyword>
<dbReference type="AlphaFoldDB" id="A0AAF5I084"/>
<dbReference type="Proteomes" id="UP000035681">
    <property type="component" value="Unplaced"/>
</dbReference>
<evidence type="ECO:0000256" key="1">
    <source>
        <dbReference type="SAM" id="Phobius"/>
    </source>
</evidence>
<organism evidence="2 3">
    <name type="scientific">Strongyloides stercoralis</name>
    <name type="common">Threadworm</name>
    <dbReference type="NCBI Taxonomy" id="6248"/>
    <lineage>
        <taxon>Eukaryota</taxon>
        <taxon>Metazoa</taxon>
        <taxon>Ecdysozoa</taxon>
        <taxon>Nematoda</taxon>
        <taxon>Chromadorea</taxon>
        <taxon>Rhabditida</taxon>
        <taxon>Tylenchina</taxon>
        <taxon>Panagrolaimomorpha</taxon>
        <taxon>Strongyloidoidea</taxon>
        <taxon>Strongyloididae</taxon>
        <taxon>Strongyloides</taxon>
    </lineage>
</organism>
<keyword evidence="1" id="KW-0812">Transmembrane</keyword>
<evidence type="ECO:0000313" key="2">
    <source>
        <dbReference type="Proteomes" id="UP000035681"/>
    </source>
</evidence>
<protein>
    <submittedName>
        <fullName evidence="3">GOLD domain-containing protein</fullName>
    </submittedName>
</protein>
<evidence type="ECO:0000313" key="3">
    <source>
        <dbReference type="WBParaSite" id="TCONS_00006635.p1"/>
    </source>
</evidence>
<sequence length="569" mass="66191">MNISKNDINDKLNNNIQNDNFLNLHSSRKILNTVSKLHSSEKFKSNNINSNKYKTFGKPTSKSVSFKTLKKENILTNENMKFSKSVFKDYYVQERDKIASRLKVKYCEDSQIIFTEWLSTFTSIFVSYIFLRCSKNLLTPIPTLIVSVCLLQLSLMKKKELTKKSLETKKLMKIKDVDKFLEQVMNINDRKKYNIYDVAIYKMNYCFKNDCEKIDECNNEKSDEDEDENDKSDLHEFDLLLLKFTPTNIFEYSNETNNKNKMIIDYLKPYLKSDNIDMLLNEFEKSSTNAIALCIFYIDAKWKNGKSSFAGLHNFKSYGECKIFSGKDIEVVSIPLLIEGMDNKNLEFVMIRPLDGVRYATELNKIGEICRLINIELSERTLFYSCTKSAAFKDIYDSTNLDGLYYYSSLFIDENGKKYNIRMDHIFSYNISISDKLYLIRNTNSSSIYLKRMASQIPTTLTGVQTKLMDTSKNLLKDVKNPLDSLKSNRYKQNENIKNNPLQIHSNFILEAMEKTSCVKISKRWQLALLSNIGFLIVFGIRCNFGAAKNRMAKNYTDPWGNHHVTLMI</sequence>
<keyword evidence="1" id="KW-0472">Membrane</keyword>